<dbReference type="OrthoDB" id="3985792at2"/>
<dbReference type="AlphaFoldDB" id="A0A2T0SG40"/>
<sequence>MRPRVTILVAALATCGSFAVPAAPAGAAVPLAYRTVQLGIQGTAEAINDRGQVAGQGVFEPGSFHPFLYTGGRFVDLGVLDGGRYESGDAADLNNRGQVVGSSIVTADQEENPAQHAFLRQRGRMTDLGTLGGRYSRASAINERGQVVGDSDTGTAAGVQAFLWQRGTLRRIAGMRSAADINDRGQILGYSELPRPGGIRAFIWERGRLIDLTPRGIPVYPNILGFNERAQIAGYRYGDPGTSAVVYR</sequence>
<keyword evidence="1" id="KW-0732">Signal</keyword>
<evidence type="ECO:0000256" key="1">
    <source>
        <dbReference type="SAM" id="SignalP"/>
    </source>
</evidence>
<organism evidence="2 3">
    <name type="scientific">Pseudosporangium ferrugineum</name>
    <dbReference type="NCBI Taxonomy" id="439699"/>
    <lineage>
        <taxon>Bacteria</taxon>
        <taxon>Bacillati</taxon>
        <taxon>Actinomycetota</taxon>
        <taxon>Actinomycetes</taxon>
        <taxon>Micromonosporales</taxon>
        <taxon>Micromonosporaceae</taxon>
        <taxon>Pseudosporangium</taxon>
    </lineage>
</organism>
<feature type="chain" id="PRO_5038355643" evidence="1">
    <location>
        <begin position="23"/>
        <end position="248"/>
    </location>
</feature>
<name>A0A2T0SG40_9ACTN</name>
<dbReference type="RefSeq" id="WP_106125554.1">
    <property type="nucleotide sequence ID" value="NZ_PVZG01000002.1"/>
</dbReference>
<dbReference type="InterPro" id="IPR014262">
    <property type="entry name" value="HAF_rpt"/>
</dbReference>
<comment type="caution">
    <text evidence="2">The sequence shown here is derived from an EMBL/GenBank/DDBJ whole genome shotgun (WGS) entry which is preliminary data.</text>
</comment>
<feature type="signal peptide" evidence="1">
    <location>
        <begin position="1"/>
        <end position="22"/>
    </location>
</feature>
<evidence type="ECO:0000313" key="3">
    <source>
        <dbReference type="Proteomes" id="UP000239209"/>
    </source>
</evidence>
<dbReference type="EMBL" id="PVZG01000002">
    <property type="protein sequence ID" value="PRY32388.1"/>
    <property type="molecule type" value="Genomic_DNA"/>
</dbReference>
<dbReference type="NCBIfam" id="TIGR02913">
    <property type="entry name" value="HAF_rpt"/>
    <property type="match status" value="3"/>
</dbReference>
<accession>A0A2T0SG40</accession>
<evidence type="ECO:0000313" key="2">
    <source>
        <dbReference type="EMBL" id="PRY32388.1"/>
    </source>
</evidence>
<protein>
    <submittedName>
        <fullName evidence="2">Putative HAF family extracellular repeat protein</fullName>
    </submittedName>
</protein>
<reference evidence="2 3" key="1">
    <citation type="submission" date="2018-03" db="EMBL/GenBank/DDBJ databases">
        <title>Genomic Encyclopedia of Archaeal and Bacterial Type Strains, Phase II (KMG-II): from individual species to whole genera.</title>
        <authorList>
            <person name="Goeker M."/>
        </authorList>
    </citation>
    <scope>NUCLEOTIDE SEQUENCE [LARGE SCALE GENOMIC DNA]</scope>
    <source>
        <strain evidence="2 3">DSM 45348</strain>
    </source>
</reference>
<dbReference type="Proteomes" id="UP000239209">
    <property type="component" value="Unassembled WGS sequence"/>
</dbReference>
<proteinExistence type="predicted"/>
<gene>
    <name evidence="2" type="ORF">CLV70_102599</name>
</gene>
<keyword evidence="3" id="KW-1185">Reference proteome</keyword>